<gene>
    <name evidence="1" type="ORF">BK658_17855</name>
</gene>
<organism evidence="1 2">
    <name type="scientific">Pseudomonas brassicacearum</name>
    <dbReference type="NCBI Taxonomy" id="930166"/>
    <lineage>
        <taxon>Bacteria</taxon>
        <taxon>Pseudomonadati</taxon>
        <taxon>Pseudomonadota</taxon>
        <taxon>Gammaproteobacteria</taxon>
        <taxon>Pseudomonadales</taxon>
        <taxon>Pseudomonadaceae</taxon>
        <taxon>Pseudomonas</taxon>
    </lineage>
</organism>
<reference evidence="1 2" key="1">
    <citation type="submission" date="2016-10" db="EMBL/GenBank/DDBJ databases">
        <title>Comparative genome analysis of multiple Pseudomonas spp. focuses on biocontrol and plant growth promoting traits.</title>
        <authorList>
            <person name="Tao X.-Y."/>
            <person name="Taylor C.G."/>
        </authorList>
    </citation>
    <scope>NUCLEOTIDE SEQUENCE [LARGE SCALE GENOMIC DNA]</scope>
    <source>
        <strain evidence="1 2">37D10</strain>
    </source>
</reference>
<name>A0A423GP17_9PSED</name>
<dbReference type="Proteomes" id="UP000284684">
    <property type="component" value="Unassembled WGS sequence"/>
</dbReference>
<accession>A0A423GP17</accession>
<sequence length="275" mass="29839">MAIQLEPITFSGERITSGVAIVPDDGSAPRVIGTLSAEPLEKVFGRYGKDLFNLAGSVNAELQAYLSTGGQLKHWSPDMDGVYAGRITPTKNTSLAAIMQSALTHSSIFSAKANDSSPGMEPGDRSLTRFQEKIKQIVLASREGMNIRFNPKVALYGGRAKVPISYVGTHLAINLTSLDVAVTSCSQQRDAAHRRINQLLALREIDIGHNKDHLMLGLWIPDRELSPHQEDIFGAYSTELEFASNRAGVEYVLADGGVDQTEAAMPFAKRILEDA</sequence>
<comment type="caution">
    <text evidence="1">The sequence shown here is derived from an EMBL/GenBank/DDBJ whole genome shotgun (WGS) entry which is preliminary data.</text>
</comment>
<dbReference type="RefSeq" id="WP_123583552.1">
    <property type="nucleotide sequence ID" value="NZ_MOBI01000020.1"/>
</dbReference>
<evidence type="ECO:0000313" key="1">
    <source>
        <dbReference type="EMBL" id="ROM94419.1"/>
    </source>
</evidence>
<dbReference type="AlphaFoldDB" id="A0A423GP17"/>
<protein>
    <submittedName>
        <fullName evidence="1">Uncharacterized protein</fullName>
    </submittedName>
</protein>
<evidence type="ECO:0000313" key="2">
    <source>
        <dbReference type="Proteomes" id="UP000284684"/>
    </source>
</evidence>
<proteinExistence type="predicted"/>
<dbReference type="EMBL" id="MOBI01000020">
    <property type="protein sequence ID" value="ROM94419.1"/>
    <property type="molecule type" value="Genomic_DNA"/>
</dbReference>